<dbReference type="Pfam" id="PF00126">
    <property type="entry name" value="HTH_1"/>
    <property type="match status" value="1"/>
</dbReference>
<name>A0A7Z7BCI5_9BURK</name>
<evidence type="ECO:0000313" key="4">
    <source>
        <dbReference type="Proteomes" id="UP000198900"/>
    </source>
</evidence>
<dbReference type="InterPro" id="IPR058163">
    <property type="entry name" value="LysR-type_TF_proteobact-type"/>
</dbReference>
<accession>A0A7Z7BCI5</accession>
<dbReference type="SUPFAM" id="SSF46785">
    <property type="entry name" value="Winged helix' DNA-binding domain"/>
    <property type="match status" value="1"/>
</dbReference>
<dbReference type="GO" id="GO:0003700">
    <property type="term" value="F:DNA-binding transcription factor activity"/>
    <property type="evidence" value="ECO:0007669"/>
    <property type="project" value="InterPro"/>
</dbReference>
<dbReference type="InterPro" id="IPR000847">
    <property type="entry name" value="LysR_HTH_N"/>
</dbReference>
<keyword evidence="4" id="KW-1185">Reference proteome</keyword>
<gene>
    <name evidence="3" type="ORF">SAMN04487926_11951</name>
</gene>
<dbReference type="GO" id="GO:0043565">
    <property type="term" value="F:sequence-specific DNA binding"/>
    <property type="evidence" value="ECO:0007669"/>
    <property type="project" value="TreeGrafter"/>
</dbReference>
<evidence type="ECO:0000259" key="2">
    <source>
        <dbReference type="PROSITE" id="PS50931"/>
    </source>
</evidence>
<comment type="caution">
    <text evidence="3">The sequence shown here is derived from an EMBL/GenBank/DDBJ whole genome shotgun (WGS) entry which is preliminary data.</text>
</comment>
<organism evidence="3 4">
    <name type="scientific">Paraburkholderia steynii</name>
    <dbReference type="NCBI Taxonomy" id="1245441"/>
    <lineage>
        <taxon>Bacteria</taxon>
        <taxon>Pseudomonadati</taxon>
        <taxon>Pseudomonadota</taxon>
        <taxon>Betaproteobacteria</taxon>
        <taxon>Burkholderiales</taxon>
        <taxon>Burkholderiaceae</taxon>
        <taxon>Paraburkholderia</taxon>
    </lineage>
</organism>
<dbReference type="Gene3D" id="1.10.10.10">
    <property type="entry name" value="Winged helix-like DNA-binding domain superfamily/Winged helix DNA-binding domain"/>
    <property type="match status" value="1"/>
</dbReference>
<protein>
    <recommendedName>
        <fullName evidence="2">HTH lysR-type domain-containing protein</fullName>
    </recommendedName>
</protein>
<reference evidence="3" key="1">
    <citation type="submission" date="2016-10" db="EMBL/GenBank/DDBJ databases">
        <authorList>
            <person name="Varghese N."/>
            <person name="Submissions S."/>
        </authorList>
    </citation>
    <scope>NUCLEOTIDE SEQUENCE [LARGE SCALE GENOMIC DNA]</scope>
    <source>
        <strain evidence="3">YR281</strain>
    </source>
</reference>
<dbReference type="GO" id="GO:0006351">
    <property type="term" value="P:DNA-templated transcription"/>
    <property type="evidence" value="ECO:0007669"/>
    <property type="project" value="TreeGrafter"/>
</dbReference>
<dbReference type="InterPro" id="IPR036388">
    <property type="entry name" value="WH-like_DNA-bd_sf"/>
</dbReference>
<dbReference type="EMBL" id="FNDI01000019">
    <property type="protein sequence ID" value="SDI55973.1"/>
    <property type="molecule type" value="Genomic_DNA"/>
</dbReference>
<feature type="domain" description="HTH lysR-type" evidence="2">
    <location>
        <begin position="1"/>
        <end position="56"/>
    </location>
</feature>
<evidence type="ECO:0000256" key="1">
    <source>
        <dbReference type="ARBA" id="ARBA00009437"/>
    </source>
</evidence>
<dbReference type="Proteomes" id="UP000198900">
    <property type="component" value="Unassembled WGS sequence"/>
</dbReference>
<dbReference type="InterPro" id="IPR036390">
    <property type="entry name" value="WH_DNA-bd_sf"/>
</dbReference>
<comment type="similarity">
    <text evidence="1">Belongs to the LysR transcriptional regulatory family.</text>
</comment>
<proteinExistence type="inferred from homology"/>
<dbReference type="PANTHER" id="PTHR30537:SF5">
    <property type="entry name" value="HTH-TYPE TRANSCRIPTIONAL ACTIVATOR TTDR-RELATED"/>
    <property type="match status" value="1"/>
</dbReference>
<evidence type="ECO:0000313" key="3">
    <source>
        <dbReference type="EMBL" id="SDI55973.1"/>
    </source>
</evidence>
<dbReference type="PANTHER" id="PTHR30537">
    <property type="entry name" value="HTH-TYPE TRANSCRIPTIONAL REGULATOR"/>
    <property type="match status" value="1"/>
</dbReference>
<dbReference type="PROSITE" id="PS50931">
    <property type="entry name" value="HTH_LYSR"/>
    <property type="match status" value="1"/>
</dbReference>
<dbReference type="AlphaFoldDB" id="A0A7Z7BCI5"/>
<sequence>MKLLSAMALFIEVANAKSFRRVGEVIGTPNSTLCQRINLLEIAIRLHRTTRKVELTEADQIYFERRKRLFDKAKLAHDSSANW</sequence>